<organism evidence="2 3">
    <name type="scientific">Abeliophyllum distichum</name>
    <dbReference type="NCBI Taxonomy" id="126358"/>
    <lineage>
        <taxon>Eukaryota</taxon>
        <taxon>Viridiplantae</taxon>
        <taxon>Streptophyta</taxon>
        <taxon>Embryophyta</taxon>
        <taxon>Tracheophyta</taxon>
        <taxon>Spermatophyta</taxon>
        <taxon>Magnoliopsida</taxon>
        <taxon>eudicotyledons</taxon>
        <taxon>Gunneridae</taxon>
        <taxon>Pentapetalae</taxon>
        <taxon>asterids</taxon>
        <taxon>lamiids</taxon>
        <taxon>Lamiales</taxon>
        <taxon>Oleaceae</taxon>
        <taxon>Forsythieae</taxon>
        <taxon>Abeliophyllum</taxon>
    </lineage>
</organism>
<reference evidence="3" key="1">
    <citation type="submission" date="2024-07" db="EMBL/GenBank/DDBJ databases">
        <title>Two chromosome-level genome assemblies of Korean endemic species Abeliophyllum distichum and Forsythia ovata (Oleaceae).</title>
        <authorList>
            <person name="Jang H."/>
        </authorList>
    </citation>
    <scope>NUCLEOTIDE SEQUENCE [LARGE SCALE GENOMIC DNA]</scope>
</reference>
<dbReference type="Proteomes" id="UP001604336">
    <property type="component" value="Unassembled WGS sequence"/>
</dbReference>
<evidence type="ECO:0000313" key="2">
    <source>
        <dbReference type="EMBL" id="KAL2474264.1"/>
    </source>
</evidence>
<protein>
    <submittedName>
        <fullName evidence="2">Uncharacterized protein</fullName>
    </submittedName>
</protein>
<dbReference type="EMBL" id="JBFOLK010000011">
    <property type="protein sequence ID" value="KAL2474264.1"/>
    <property type="molecule type" value="Genomic_DNA"/>
</dbReference>
<keyword evidence="3" id="KW-1185">Reference proteome</keyword>
<comment type="caution">
    <text evidence="2">The sequence shown here is derived from an EMBL/GenBank/DDBJ whole genome shotgun (WGS) entry which is preliminary data.</text>
</comment>
<evidence type="ECO:0000313" key="3">
    <source>
        <dbReference type="Proteomes" id="UP001604336"/>
    </source>
</evidence>
<sequence length="184" mass="19883">MELFRAVALIRGEKRYVAAALGFSPNPNLNPSILVPKEGNLPPKMSHKWKRADSHVNKDSMGPQNQALDGGNSVETEENQENLLAAKNESERPCCPDSSNELGHACRPDSSNEHGISLDSSKSFHNPLGSNLNDLHVSRNGRFRISENMAELSSKIKELEGTNLVGASNASGHAHCPDSFNVSG</sequence>
<feature type="region of interest" description="Disordered" evidence="1">
    <location>
        <begin position="38"/>
        <end position="98"/>
    </location>
</feature>
<gene>
    <name evidence="2" type="ORF">Adt_35000</name>
</gene>
<name>A0ABD1QGW3_9LAMI</name>
<proteinExistence type="predicted"/>
<accession>A0ABD1QGW3</accession>
<evidence type="ECO:0000256" key="1">
    <source>
        <dbReference type="SAM" id="MobiDB-lite"/>
    </source>
</evidence>
<dbReference type="AlphaFoldDB" id="A0ABD1QGW3"/>